<evidence type="ECO:0000259" key="5">
    <source>
        <dbReference type="PROSITE" id="PS50977"/>
    </source>
</evidence>
<keyword evidence="2 4" id="KW-0238">DNA-binding</keyword>
<dbReference type="EMBL" id="BIFT01000001">
    <property type="protein sequence ID" value="GCE28742.1"/>
    <property type="molecule type" value="Genomic_DNA"/>
</dbReference>
<keyword evidence="1" id="KW-0805">Transcription regulation</keyword>
<feature type="DNA-binding region" description="H-T-H motif" evidence="4">
    <location>
        <begin position="34"/>
        <end position="53"/>
    </location>
</feature>
<dbReference type="GO" id="GO:0045892">
    <property type="term" value="P:negative regulation of DNA-templated transcription"/>
    <property type="evidence" value="ECO:0007669"/>
    <property type="project" value="UniProtKB-ARBA"/>
</dbReference>
<dbReference type="InterPro" id="IPR050109">
    <property type="entry name" value="HTH-type_TetR-like_transc_reg"/>
</dbReference>
<dbReference type="GO" id="GO:0003700">
    <property type="term" value="F:DNA-binding transcription factor activity"/>
    <property type="evidence" value="ECO:0007669"/>
    <property type="project" value="TreeGrafter"/>
</dbReference>
<feature type="domain" description="HTH tetR-type" evidence="5">
    <location>
        <begin position="10"/>
        <end position="71"/>
    </location>
</feature>
<accession>A0A402BBR3</accession>
<dbReference type="PANTHER" id="PTHR30055">
    <property type="entry name" value="HTH-TYPE TRANSCRIPTIONAL REGULATOR RUTR"/>
    <property type="match status" value="1"/>
</dbReference>
<dbReference type="GO" id="GO:0000976">
    <property type="term" value="F:transcription cis-regulatory region binding"/>
    <property type="evidence" value="ECO:0007669"/>
    <property type="project" value="TreeGrafter"/>
</dbReference>
<protein>
    <submittedName>
        <fullName evidence="6">Transcriptional regulator</fullName>
    </submittedName>
</protein>
<evidence type="ECO:0000256" key="3">
    <source>
        <dbReference type="ARBA" id="ARBA00023163"/>
    </source>
</evidence>
<evidence type="ECO:0000256" key="4">
    <source>
        <dbReference type="PROSITE-ProRule" id="PRU00335"/>
    </source>
</evidence>
<evidence type="ECO:0000256" key="1">
    <source>
        <dbReference type="ARBA" id="ARBA00023015"/>
    </source>
</evidence>
<dbReference type="Pfam" id="PF14246">
    <property type="entry name" value="TetR_C_7"/>
    <property type="match status" value="1"/>
</dbReference>
<sequence>MDKKVSARSQRTREQIRAAAQRLFLESGFMGTSTDAIMAEAGVASKETLYRHYANKEALFVDVLEHMTLEQARPAAVLADLPVPRDAPSLRLGLTIVAREILSVMVQPEYLALLRIIMAESPRFPHLGRLFKDAVPQRGLSIMTLLLQQAREQQVVDEVDKDAVSHALLGGLLTYALLDVFFVGQPAQPELLERADAVVEVIMRAVLPH</sequence>
<organism evidence="6 7">
    <name type="scientific">Dictyobacter alpinus</name>
    <dbReference type="NCBI Taxonomy" id="2014873"/>
    <lineage>
        <taxon>Bacteria</taxon>
        <taxon>Bacillati</taxon>
        <taxon>Chloroflexota</taxon>
        <taxon>Ktedonobacteria</taxon>
        <taxon>Ktedonobacterales</taxon>
        <taxon>Dictyobacteraceae</taxon>
        <taxon>Dictyobacter</taxon>
    </lineage>
</organism>
<dbReference type="FunFam" id="1.10.10.60:FF:000141">
    <property type="entry name" value="TetR family transcriptional regulator"/>
    <property type="match status" value="1"/>
</dbReference>
<dbReference type="Pfam" id="PF00440">
    <property type="entry name" value="TetR_N"/>
    <property type="match status" value="1"/>
</dbReference>
<keyword evidence="3" id="KW-0804">Transcription</keyword>
<evidence type="ECO:0000256" key="2">
    <source>
        <dbReference type="ARBA" id="ARBA00023125"/>
    </source>
</evidence>
<dbReference type="InterPro" id="IPR039536">
    <property type="entry name" value="TetR_C_Proteobacteria"/>
</dbReference>
<dbReference type="SUPFAM" id="SSF46689">
    <property type="entry name" value="Homeodomain-like"/>
    <property type="match status" value="1"/>
</dbReference>
<dbReference type="InterPro" id="IPR009057">
    <property type="entry name" value="Homeodomain-like_sf"/>
</dbReference>
<dbReference type="InterPro" id="IPR001647">
    <property type="entry name" value="HTH_TetR"/>
</dbReference>
<name>A0A402BBR3_9CHLR</name>
<dbReference type="InterPro" id="IPR036271">
    <property type="entry name" value="Tet_transcr_reg_TetR-rel_C_sf"/>
</dbReference>
<comment type="caution">
    <text evidence="6">The sequence shown here is derived from an EMBL/GenBank/DDBJ whole genome shotgun (WGS) entry which is preliminary data.</text>
</comment>
<keyword evidence="7" id="KW-1185">Reference proteome</keyword>
<evidence type="ECO:0000313" key="6">
    <source>
        <dbReference type="EMBL" id="GCE28742.1"/>
    </source>
</evidence>
<evidence type="ECO:0000313" key="7">
    <source>
        <dbReference type="Proteomes" id="UP000287171"/>
    </source>
</evidence>
<gene>
    <name evidence="6" type="primary">nalC</name>
    <name evidence="6" type="ORF">KDA_42260</name>
</gene>
<proteinExistence type="predicted"/>
<reference evidence="7" key="1">
    <citation type="submission" date="2018-12" db="EMBL/GenBank/DDBJ databases">
        <title>Tengunoibacter tsumagoiensis gen. nov., sp. nov., Dictyobacter kobayashii sp. nov., D. alpinus sp. nov., and D. joshuensis sp. nov. and description of Dictyobacteraceae fam. nov. within the order Ktedonobacterales isolated from Tengu-no-mugimeshi.</title>
        <authorList>
            <person name="Wang C.M."/>
            <person name="Zheng Y."/>
            <person name="Sakai Y."/>
            <person name="Toyoda A."/>
            <person name="Minakuchi Y."/>
            <person name="Abe K."/>
            <person name="Yokota A."/>
            <person name="Yabe S."/>
        </authorList>
    </citation>
    <scope>NUCLEOTIDE SEQUENCE [LARGE SCALE GENOMIC DNA]</scope>
    <source>
        <strain evidence="7">Uno16</strain>
    </source>
</reference>
<dbReference type="PROSITE" id="PS50977">
    <property type="entry name" value="HTH_TETR_2"/>
    <property type="match status" value="1"/>
</dbReference>
<dbReference type="AlphaFoldDB" id="A0A402BBR3"/>
<dbReference type="Gene3D" id="1.10.357.10">
    <property type="entry name" value="Tetracycline Repressor, domain 2"/>
    <property type="match status" value="1"/>
</dbReference>
<dbReference type="PANTHER" id="PTHR30055:SF234">
    <property type="entry name" value="HTH-TYPE TRANSCRIPTIONAL REGULATOR BETI"/>
    <property type="match status" value="1"/>
</dbReference>
<dbReference type="SUPFAM" id="SSF48498">
    <property type="entry name" value="Tetracyclin repressor-like, C-terminal domain"/>
    <property type="match status" value="1"/>
</dbReference>
<dbReference type="Proteomes" id="UP000287171">
    <property type="component" value="Unassembled WGS sequence"/>
</dbReference>